<dbReference type="SUPFAM" id="SSF53271">
    <property type="entry name" value="PRTase-like"/>
    <property type="match status" value="1"/>
</dbReference>
<gene>
    <name evidence="3" type="ORF">E3T53_15425</name>
</gene>
<dbReference type="RefSeq" id="WP_134173507.1">
    <property type="nucleotide sequence ID" value="NZ_SOHQ01000042.1"/>
</dbReference>
<dbReference type="Pfam" id="PF00156">
    <property type="entry name" value="Pribosyltran"/>
    <property type="match status" value="1"/>
</dbReference>
<accession>A0A4Y8KJ78</accession>
<evidence type="ECO:0000256" key="1">
    <source>
        <dbReference type="ARBA" id="ARBA00008007"/>
    </source>
</evidence>
<reference evidence="3 4" key="1">
    <citation type="submission" date="2019-03" db="EMBL/GenBank/DDBJ databases">
        <title>Genomics of glacier-inhabiting Cryobacterium strains.</title>
        <authorList>
            <person name="Liu Q."/>
            <person name="Xin Y.-H."/>
        </authorList>
    </citation>
    <scope>NUCLEOTIDE SEQUENCE [LARGE SCALE GENOMIC DNA]</scope>
    <source>
        <strain evidence="3 4">CGMCC 1.4292</strain>
    </source>
</reference>
<dbReference type="PANTHER" id="PTHR47505">
    <property type="entry name" value="DNA UTILIZATION PROTEIN YHGH"/>
    <property type="match status" value="1"/>
</dbReference>
<dbReference type="Gene3D" id="3.40.50.2020">
    <property type="match status" value="1"/>
</dbReference>
<evidence type="ECO:0000313" key="4">
    <source>
        <dbReference type="Proteomes" id="UP000298218"/>
    </source>
</evidence>
<organism evidence="3 4">
    <name type="scientific">Cryobacterium psychrophilum</name>
    <dbReference type="NCBI Taxonomy" id="41988"/>
    <lineage>
        <taxon>Bacteria</taxon>
        <taxon>Bacillati</taxon>
        <taxon>Actinomycetota</taxon>
        <taxon>Actinomycetes</taxon>
        <taxon>Micrococcales</taxon>
        <taxon>Microbacteriaceae</taxon>
        <taxon>Cryobacterium</taxon>
    </lineage>
</organism>
<dbReference type="EMBL" id="SOHQ01000042">
    <property type="protein sequence ID" value="TFD75851.1"/>
    <property type="molecule type" value="Genomic_DNA"/>
</dbReference>
<evidence type="ECO:0000259" key="2">
    <source>
        <dbReference type="Pfam" id="PF00156"/>
    </source>
</evidence>
<comment type="similarity">
    <text evidence="1">Belongs to the ComF/GntX family.</text>
</comment>
<dbReference type="Proteomes" id="UP000298218">
    <property type="component" value="Unassembled WGS sequence"/>
</dbReference>
<comment type="caution">
    <text evidence="3">The sequence shown here is derived from an EMBL/GenBank/DDBJ whole genome shotgun (WGS) entry which is preliminary data.</text>
</comment>
<dbReference type="InterPro" id="IPR029057">
    <property type="entry name" value="PRTase-like"/>
</dbReference>
<name>A0A4Y8KJ78_9MICO</name>
<dbReference type="AlphaFoldDB" id="A0A4Y8KJ78"/>
<dbReference type="CDD" id="cd06223">
    <property type="entry name" value="PRTases_typeI"/>
    <property type="match status" value="1"/>
</dbReference>
<keyword evidence="4" id="KW-1185">Reference proteome</keyword>
<feature type="domain" description="Phosphoribosyltransferase" evidence="2">
    <location>
        <begin position="171"/>
        <end position="222"/>
    </location>
</feature>
<sequence>MGGMHGKALFAGLPAALLDAWAVVMPTECVGCHAADRALCPACRQGLRPEVHEARREGVPVWCGLDYSGVARHVIGAFKDGGRTDAAGALAMPLRLAVTAALGVATPASARRGVRLVVIPSSTAAWRARGFHPVELILKRAGLTATTALRTVAPVADQVGLGREERTVNRRGSLRAVRRLDGFACVVVDDILTTGATLLEARRAISEAGGHVVGMAALAERRRLHPVTEPSLKSH</sequence>
<dbReference type="PANTHER" id="PTHR47505:SF1">
    <property type="entry name" value="DNA UTILIZATION PROTEIN YHGH"/>
    <property type="match status" value="1"/>
</dbReference>
<dbReference type="InterPro" id="IPR000836">
    <property type="entry name" value="PRTase_dom"/>
</dbReference>
<evidence type="ECO:0000313" key="3">
    <source>
        <dbReference type="EMBL" id="TFD75851.1"/>
    </source>
</evidence>
<dbReference type="OrthoDB" id="5242900at2"/>
<dbReference type="InterPro" id="IPR051910">
    <property type="entry name" value="ComF/GntX_DNA_util-trans"/>
</dbReference>
<protein>
    <submittedName>
        <fullName evidence="3">ComF family protein</fullName>
    </submittedName>
</protein>
<proteinExistence type="inferred from homology"/>